<reference evidence="2 3" key="1">
    <citation type="submission" date="2019-01" db="EMBL/GenBank/DDBJ databases">
        <title>Draft genome sequences of three monokaryotic isolates of the white-rot basidiomycete fungus Dichomitus squalens.</title>
        <authorList>
            <consortium name="DOE Joint Genome Institute"/>
            <person name="Lopez S.C."/>
            <person name="Andreopoulos B."/>
            <person name="Pangilinan J."/>
            <person name="Lipzen A."/>
            <person name="Riley R."/>
            <person name="Ahrendt S."/>
            <person name="Ng V."/>
            <person name="Barry K."/>
            <person name="Daum C."/>
            <person name="Grigoriev I.V."/>
            <person name="Hilden K.S."/>
            <person name="Makela M.R."/>
            <person name="de Vries R.P."/>
        </authorList>
    </citation>
    <scope>NUCLEOTIDE SEQUENCE [LARGE SCALE GENOMIC DNA]</scope>
    <source>
        <strain evidence="2 3">CBS 464.89</strain>
    </source>
</reference>
<organism evidence="2 3">
    <name type="scientific">Dichomitus squalens</name>
    <dbReference type="NCBI Taxonomy" id="114155"/>
    <lineage>
        <taxon>Eukaryota</taxon>
        <taxon>Fungi</taxon>
        <taxon>Dikarya</taxon>
        <taxon>Basidiomycota</taxon>
        <taxon>Agaricomycotina</taxon>
        <taxon>Agaricomycetes</taxon>
        <taxon>Polyporales</taxon>
        <taxon>Polyporaceae</taxon>
        <taxon>Dichomitus</taxon>
    </lineage>
</organism>
<protein>
    <submittedName>
        <fullName evidence="2">Uncharacterized protein</fullName>
    </submittedName>
</protein>
<dbReference type="EMBL" id="ML145196">
    <property type="protein sequence ID" value="TBU54130.1"/>
    <property type="molecule type" value="Genomic_DNA"/>
</dbReference>
<name>A0A4Q9PJ69_9APHY</name>
<proteinExistence type="predicted"/>
<dbReference type="AlphaFoldDB" id="A0A4Q9PJ69"/>
<keyword evidence="1" id="KW-0812">Transmembrane</keyword>
<keyword evidence="1" id="KW-1133">Transmembrane helix</keyword>
<sequence length="125" mass="13534">MRAGHNAHFLFRAVAPAGVGSVLFLTTSHPGFRVFFIRPTITPSAVGLLFSRLFNRTLQGLLDKCELRNEPIKYMGKHLASGASIGTIHRRGSSNANVGDSSDDLMTLFSCSTASTNIPCAFFDE</sequence>
<evidence type="ECO:0000313" key="2">
    <source>
        <dbReference type="EMBL" id="TBU54130.1"/>
    </source>
</evidence>
<dbReference type="Proteomes" id="UP000292082">
    <property type="component" value="Unassembled WGS sequence"/>
</dbReference>
<feature type="transmembrane region" description="Helical" evidence="1">
    <location>
        <begin position="9"/>
        <end position="29"/>
    </location>
</feature>
<keyword evidence="1" id="KW-0472">Membrane</keyword>
<accession>A0A4Q9PJ69</accession>
<gene>
    <name evidence="2" type="ORF">BD310DRAFT_980575</name>
</gene>
<evidence type="ECO:0000313" key="3">
    <source>
        <dbReference type="Proteomes" id="UP000292082"/>
    </source>
</evidence>
<evidence type="ECO:0000256" key="1">
    <source>
        <dbReference type="SAM" id="Phobius"/>
    </source>
</evidence>
<keyword evidence="3" id="KW-1185">Reference proteome</keyword>